<dbReference type="Proteomes" id="UP000011087">
    <property type="component" value="Unassembled WGS sequence"/>
</dbReference>
<dbReference type="KEGG" id="gtt:GUITHDRAFT_135751"/>
<organism evidence="4">
    <name type="scientific">Guillardia theta (strain CCMP2712)</name>
    <name type="common">Cryptophyte</name>
    <dbReference type="NCBI Taxonomy" id="905079"/>
    <lineage>
        <taxon>Eukaryota</taxon>
        <taxon>Cryptophyceae</taxon>
        <taxon>Pyrenomonadales</taxon>
        <taxon>Geminigeraceae</taxon>
        <taxon>Guillardia</taxon>
    </lineage>
</organism>
<name>L1JLU4_GUITC</name>
<reference evidence="6" key="2">
    <citation type="submission" date="2012-11" db="EMBL/GenBank/DDBJ databases">
        <authorList>
            <person name="Kuo A."/>
            <person name="Curtis B.A."/>
            <person name="Tanifuji G."/>
            <person name="Burki F."/>
            <person name="Gruber A."/>
            <person name="Irimia M."/>
            <person name="Maruyama S."/>
            <person name="Arias M.C."/>
            <person name="Ball S.G."/>
            <person name="Gile G.H."/>
            <person name="Hirakawa Y."/>
            <person name="Hopkins J.F."/>
            <person name="Rensing S.A."/>
            <person name="Schmutz J."/>
            <person name="Symeonidi A."/>
            <person name="Elias M."/>
            <person name="Eveleigh R.J."/>
            <person name="Herman E.K."/>
            <person name="Klute M.J."/>
            <person name="Nakayama T."/>
            <person name="Obornik M."/>
            <person name="Reyes-Prieto A."/>
            <person name="Armbrust E.V."/>
            <person name="Aves S.J."/>
            <person name="Beiko R.G."/>
            <person name="Coutinho P."/>
            <person name="Dacks J.B."/>
            <person name="Durnford D.G."/>
            <person name="Fast N.M."/>
            <person name="Green B.R."/>
            <person name="Grisdale C."/>
            <person name="Hempe F."/>
            <person name="Henrissat B."/>
            <person name="Hoppner M.P."/>
            <person name="Ishida K.-I."/>
            <person name="Kim E."/>
            <person name="Koreny L."/>
            <person name="Kroth P.G."/>
            <person name="Liu Y."/>
            <person name="Malik S.-B."/>
            <person name="Maier U.G."/>
            <person name="McRose D."/>
            <person name="Mock T."/>
            <person name="Neilson J.A."/>
            <person name="Onodera N.T."/>
            <person name="Poole A.M."/>
            <person name="Pritham E.J."/>
            <person name="Richards T.A."/>
            <person name="Rocap G."/>
            <person name="Roy S.W."/>
            <person name="Sarai C."/>
            <person name="Schaack S."/>
            <person name="Shirato S."/>
            <person name="Slamovits C.H."/>
            <person name="Spencer D.F."/>
            <person name="Suzuki S."/>
            <person name="Worden A.Z."/>
            <person name="Zauner S."/>
            <person name="Barry K."/>
            <person name="Bell C."/>
            <person name="Bharti A.K."/>
            <person name="Crow J.A."/>
            <person name="Grimwood J."/>
            <person name="Kramer R."/>
            <person name="Lindquist E."/>
            <person name="Lucas S."/>
            <person name="Salamov A."/>
            <person name="McFadden G.I."/>
            <person name="Lane C.E."/>
            <person name="Keeling P.J."/>
            <person name="Gray M.W."/>
            <person name="Grigoriev I.V."/>
            <person name="Archibald J.M."/>
        </authorList>
    </citation>
    <scope>NUCLEOTIDE SEQUENCE</scope>
    <source>
        <strain evidence="6">CCMP2712</strain>
    </source>
</reference>
<proteinExistence type="predicted"/>
<feature type="coiled-coil region" evidence="1">
    <location>
        <begin position="620"/>
        <end position="647"/>
    </location>
</feature>
<feature type="compositionally biased region" description="Basic and acidic residues" evidence="2">
    <location>
        <begin position="1122"/>
        <end position="1181"/>
    </location>
</feature>
<protein>
    <recommendedName>
        <fullName evidence="7">Bulb-type lectin domain-containing protein</fullName>
    </recommendedName>
</protein>
<feature type="region of interest" description="Disordered" evidence="2">
    <location>
        <begin position="204"/>
        <end position="263"/>
    </location>
</feature>
<keyword evidence="6" id="KW-1185">Reference proteome</keyword>
<accession>L1JLU4</accession>
<dbReference type="HOGENOM" id="CLU_259976_0_0_1"/>
<evidence type="ECO:0008006" key="7">
    <source>
        <dbReference type="Google" id="ProtNLM"/>
    </source>
</evidence>
<evidence type="ECO:0000256" key="3">
    <source>
        <dbReference type="SAM" id="SignalP"/>
    </source>
</evidence>
<keyword evidence="3" id="KW-0732">Signal</keyword>
<evidence type="ECO:0000313" key="5">
    <source>
        <dbReference type="EnsemblProtists" id="EKX49536"/>
    </source>
</evidence>
<evidence type="ECO:0000313" key="4">
    <source>
        <dbReference type="EMBL" id="EKX49536.1"/>
    </source>
</evidence>
<dbReference type="GeneID" id="17306404"/>
<keyword evidence="1" id="KW-0175">Coiled coil</keyword>
<dbReference type="EnsemblProtists" id="EKX49536">
    <property type="protein sequence ID" value="EKX49536"/>
    <property type="gene ID" value="GUITHDRAFT_135751"/>
</dbReference>
<dbReference type="PaxDb" id="55529-EKX49536"/>
<evidence type="ECO:0000256" key="2">
    <source>
        <dbReference type="SAM" id="MobiDB-lite"/>
    </source>
</evidence>
<gene>
    <name evidence="4" type="ORF">GUITHDRAFT_135751</name>
</gene>
<feature type="signal peptide" evidence="3">
    <location>
        <begin position="1"/>
        <end position="29"/>
    </location>
</feature>
<evidence type="ECO:0000256" key="1">
    <source>
        <dbReference type="SAM" id="Coils"/>
    </source>
</evidence>
<evidence type="ECO:0000313" key="6">
    <source>
        <dbReference type="Proteomes" id="UP000011087"/>
    </source>
</evidence>
<sequence>MTRSMRAAAAAMAGVLLMVLATQWEGWQAEDEEKLVRADVPEASRKVKLSQSHFHFEPADPRAMEKEERRAELDKIHKGFLPDPYKLGVHVEISTKSTVTSTSTLADELRDVTSAEDGSLEQQLKVNGMPIHVDLRGDVKETRGGDAADDSEGEISAVIWITGKTETTFSRASADTFQRSLAEVLHINPEDIKLSLSDITKRASDATASSDSRTEPTKGTVQGGKESSGTGEGGKESSGTGKGGEDDDESSQSGNSTCDGCEGWSMDETMEMFEDAQRRIKRLKSVMNLRPELNKVRLLTISKLSKRVKENAVFELEFLKQSVRLLETRYEDAVANVTGMIHPLMPNAMRLRDELVHARFATDMQIIALDKTMNATTSALGRFLWLKRVLEEHLQLIEDAKLRWQNWYVKLQVDANSSLDFNVSKEREVEADREVSDFEELFSLFYNAESQSLENLQGFERRTREHLASIERVMADVLYDINISSIKELQELHDARQDETGLTSRLYDVSLGEVPLLVEQLQLLNVSIDKFRQDFMADAVDASRSFQKRWGDTLAACKQALLDRINAKDDSFLARQKRLLDEVNESSWNSVQLEFSGAADRLQEEEMSMAEIANVSARQWKENEEVLEQLEQTLQAMEASLQDEMQSEDEGVRNLRRYGKESIESVRGELRDQLGNFAGQEADEMKTLKASLKRDLEMLVEHGMQGNLSRLVQVWKEKGRKMGEGMNEMLEGERSRLRNFHESLRELRDSFNHSWSKLSRGLRDLKNISASKTSYLYQLLKSQDEQTNSSLRSFAAFSLLGRKLEQQLLGNFSDLILRKSRQMISSWTREEQQELLESLTDLSNRVESQRLLGIEKLMDFQSRLEQAKSDSWSTFKLWNISAEGLRGAVENTTLRDVIAQLHVKNFSAEDWMRMDGLFFNFSQNLLATINDDKLRISQHGESTLKSLLDSIRSSLNSDSSAFHAWRSQQENRSDDFDSRYVRYRQALSVAPPIPIAAHLLLLTGPTALITEVDLGQEDELSSANGRYRLNITHGKLWLFDDYGKMKIEKILPSSSSSSSSCYEKQRWERNAMAGPACREQLVLIDKLGGMVTATPARSGTRAPYRLVLSDEGELMVLDGEDREVWSNEEHGRQEGAEESREEEKKNDQEKKEEAEKDKEDKDKDKVKKEGKEQEEQAKELEMPADVGLLNSFCASWRDSQGQQSDELAVMAKCMQQDCVQSLKQVGCRWRDTKGLCYVDSGQQWCQLHPNSPGCLGGTVMHALCLSLYPRSSNELEQSWGPVQHRRRSDDQQRLSCSCMRRCSYQSSNKKFRCAQDFTKV</sequence>
<reference evidence="5" key="3">
    <citation type="submission" date="2015-06" db="UniProtKB">
        <authorList>
            <consortium name="EnsemblProtists"/>
        </authorList>
    </citation>
    <scope>IDENTIFICATION</scope>
</reference>
<feature type="region of interest" description="Disordered" evidence="2">
    <location>
        <begin position="1121"/>
        <end position="1181"/>
    </location>
</feature>
<reference evidence="4 6" key="1">
    <citation type="journal article" date="2012" name="Nature">
        <title>Algal genomes reveal evolutionary mosaicism and the fate of nucleomorphs.</title>
        <authorList>
            <consortium name="DOE Joint Genome Institute"/>
            <person name="Curtis B.A."/>
            <person name="Tanifuji G."/>
            <person name="Burki F."/>
            <person name="Gruber A."/>
            <person name="Irimia M."/>
            <person name="Maruyama S."/>
            <person name="Arias M.C."/>
            <person name="Ball S.G."/>
            <person name="Gile G.H."/>
            <person name="Hirakawa Y."/>
            <person name="Hopkins J.F."/>
            <person name="Kuo A."/>
            <person name="Rensing S.A."/>
            <person name="Schmutz J."/>
            <person name="Symeonidi A."/>
            <person name="Elias M."/>
            <person name="Eveleigh R.J."/>
            <person name="Herman E.K."/>
            <person name="Klute M.J."/>
            <person name="Nakayama T."/>
            <person name="Obornik M."/>
            <person name="Reyes-Prieto A."/>
            <person name="Armbrust E.V."/>
            <person name="Aves S.J."/>
            <person name="Beiko R.G."/>
            <person name="Coutinho P."/>
            <person name="Dacks J.B."/>
            <person name="Durnford D.G."/>
            <person name="Fast N.M."/>
            <person name="Green B.R."/>
            <person name="Grisdale C.J."/>
            <person name="Hempel F."/>
            <person name="Henrissat B."/>
            <person name="Hoppner M.P."/>
            <person name="Ishida K."/>
            <person name="Kim E."/>
            <person name="Koreny L."/>
            <person name="Kroth P.G."/>
            <person name="Liu Y."/>
            <person name="Malik S.B."/>
            <person name="Maier U.G."/>
            <person name="McRose D."/>
            <person name="Mock T."/>
            <person name="Neilson J.A."/>
            <person name="Onodera N.T."/>
            <person name="Poole A.M."/>
            <person name="Pritham E.J."/>
            <person name="Richards T.A."/>
            <person name="Rocap G."/>
            <person name="Roy S.W."/>
            <person name="Sarai C."/>
            <person name="Schaack S."/>
            <person name="Shirato S."/>
            <person name="Slamovits C.H."/>
            <person name="Spencer D.F."/>
            <person name="Suzuki S."/>
            <person name="Worden A.Z."/>
            <person name="Zauner S."/>
            <person name="Barry K."/>
            <person name="Bell C."/>
            <person name="Bharti A.K."/>
            <person name="Crow J.A."/>
            <person name="Grimwood J."/>
            <person name="Kramer R."/>
            <person name="Lindquist E."/>
            <person name="Lucas S."/>
            <person name="Salamov A."/>
            <person name="McFadden G.I."/>
            <person name="Lane C.E."/>
            <person name="Keeling P.J."/>
            <person name="Gray M.W."/>
            <person name="Grigoriev I.V."/>
            <person name="Archibald J.M."/>
        </authorList>
    </citation>
    <scope>NUCLEOTIDE SEQUENCE</scope>
    <source>
        <strain evidence="4 6">CCMP2712</strain>
    </source>
</reference>
<dbReference type="RefSeq" id="XP_005836516.1">
    <property type="nucleotide sequence ID" value="XM_005836459.1"/>
</dbReference>
<feature type="chain" id="PRO_5008771512" description="Bulb-type lectin domain-containing protein" evidence="3">
    <location>
        <begin position="30"/>
        <end position="1320"/>
    </location>
</feature>
<dbReference type="EMBL" id="JH992981">
    <property type="protein sequence ID" value="EKX49536.1"/>
    <property type="molecule type" value="Genomic_DNA"/>
</dbReference>